<evidence type="ECO:0000313" key="2">
    <source>
        <dbReference type="Proteomes" id="UP001324427"/>
    </source>
</evidence>
<keyword evidence="2" id="KW-1185">Reference proteome</keyword>
<evidence type="ECO:0000313" key="1">
    <source>
        <dbReference type="EMBL" id="KAK4549646.1"/>
    </source>
</evidence>
<protein>
    <recommendedName>
        <fullName evidence="3">SnoaL-like domain-containing protein</fullName>
    </recommendedName>
</protein>
<dbReference type="EMBL" id="JAVFHQ010000003">
    <property type="protein sequence ID" value="KAK4549646.1"/>
    <property type="molecule type" value="Genomic_DNA"/>
</dbReference>
<gene>
    <name evidence="1" type="ORF">LTR36_004947</name>
</gene>
<reference evidence="1 2" key="1">
    <citation type="submission" date="2021-11" db="EMBL/GenBank/DDBJ databases">
        <title>Black yeast isolated from Biological Soil Crust.</title>
        <authorList>
            <person name="Kurbessoian T."/>
        </authorList>
    </citation>
    <scope>NUCLEOTIDE SEQUENCE [LARGE SCALE GENOMIC DNA]</scope>
    <source>
        <strain evidence="1 2">CCFEE 5522</strain>
    </source>
</reference>
<dbReference type="SUPFAM" id="SSF54427">
    <property type="entry name" value="NTF2-like"/>
    <property type="match status" value="1"/>
</dbReference>
<name>A0AAV9JVL3_9PEZI</name>
<dbReference type="Proteomes" id="UP001324427">
    <property type="component" value="Unassembled WGS sequence"/>
</dbReference>
<sequence>MEEAEWPSQPVPEAIKELIARFYSLVDSSDPSCCEGLANTVFTQDGEFLVNKRSMKGAEQIAKWRTGGESVILRQHTIHKIYVCNEQGNDLLMTGTLTLGSDLGLTAESPYCARCVVDDPTSQSPRIEYWQGWLDTTPFYDLGILRNPARKNTGNILDTIGGR</sequence>
<dbReference type="AlphaFoldDB" id="A0AAV9JVL3"/>
<accession>A0AAV9JVL3</accession>
<dbReference type="Gene3D" id="3.10.450.50">
    <property type="match status" value="1"/>
</dbReference>
<comment type="caution">
    <text evidence="1">The sequence shown here is derived from an EMBL/GenBank/DDBJ whole genome shotgun (WGS) entry which is preliminary data.</text>
</comment>
<dbReference type="InterPro" id="IPR032710">
    <property type="entry name" value="NTF2-like_dom_sf"/>
</dbReference>
<evidence type="ECO:0008006" key="3">
    <source>
        <dbReference type="Google" id="ProtNLM"/>
    </source>
</evidence>
<organism evidence="1 2">
    <name type="scientific">Oleoguttula mirabilis</name>
    <dbReference type="NCBI Taxonomy" id="1507867"/>
    <lineage>
        <taxon>Eukaryota</taxon>
        <taxon>Fungi</taxon>
        <taxon>Dikarya</taxon>
        <taxon>Ascomycota</taxon>
        <taxon>Pezizomycotina</taxon>
        <taxon>Dothideomycetes</taxon>
        <taxon>Dothideomycetidae</taxon>
        <taxon>Mycosphaerellales</taxon>
        <taxon>Teratosphaeriaceae</taxon>
        <taxon>Oleoguttula</taxon>
    </lineage>
</organism>
<proteinExistence type="predicted"/>